<organism evidence="2 3">
    <name type="scientific">Aquimarina spongiae</name>
    <dbReference type="NCBI Taxonomy" id="570521"/>
    <lineage>
        <taxon>Bacteria</taxon>
        <taxon>Pseudomonadati</taxon>
        <taxon>Bacteroidota</taxon>
        <taxon>Flavobacteriia</taxon>
        <taxon>Flavobacteriales</taxon>
        <taxon>Flavobacteriaceae</taxon>
        <taxon>Aquimarina</taxon>
    </lineage>
</organism>
<accession>A0A1M6FJ53</accession>
<dbReference type="AlphaFoldDB" id="A0A1M6FJ53"/>
<evidence type="ECO:0000313" key="2">
    <source>
        <dbReference type="EMBL" id="SHI97659.1"/>
    </source>
</evidence>
<keyword evidence="2" id="KW-0687">Ribonucleoprotein</keyword>
<proteinExistence type="predicted"/>
<dbReference type="PANTHER" id="PTHR43617">
    <property type="entry name" value="L-AMINO ACID N-ACETYLTRANSFERASE"/>
    <property type="match status" value="1"/>
</dbReference>
<gene>
    <name evidence="2" type="ORF">SAMN04488508_104312</name>
</gene>
<dbReference type="PROSITE" id="PS51186">
    <property type="entry name" value="GNAT"/>
    <property type="match status" value="1"/>
</dbReference>
<reference evidence="3" key="1">
    <citation type="submission" date="2016-11" db="EMBL/GenBank/DDBJ databases">
        <authorList>
            <person name="Varghese N."/>
            <person name="Submissions S."/>
        </authorList>
    </citation>
    <scope>NUCLEOTIDE SEQUENCE [LARGE SCALE GENOMIC DNA]</scope>
    <source>
        <strain evidence="3">DSM 22623</strain>
    </source>
</reference>
<dbReference type="STRING" id="570521.SAMN04488508_104312"/>
<dbReference type="InterPro" id="IPR016181">
    <property type="entry name" value="Acyl_CoA_acyltransferase"/>
</dbReference>
<name>A0A1M6FJ53_9FLAO</name>
<keyword evidence="2" id="KW-0689">Ribosomal protein</keyword>
<dbReference type="InterPro" id="IPR050276">
    <property type="entry name" value="MshD_Acetyltransferase"/>
</dbReference>
<dbReference type="SUPFAM" id="SSF55729">
    <property type="entry name" value="Acyl-CoA N-acyltransferases (Nat)"/>
    <property type="match status" value="1"/>
</dbReference>
<keyword evidence="3" id="KW-1185">Reference proteome</keyword>
<dbReference type="GO" id="GO:0016747">
    <property type="term" value="F:acyltransferase activity, transferring groups other than amino-acyl groups"/>
    <property type="evidence" value="ECO:0007669"/>
    <property type="project" value="InterPro"/>
</dbReference>
<dbReference type="CDD" id="cd04301">
    <property type="entry name" value="NAT_SF"/>
    <property type="match status" value="1"/>
</dbReference>
<feature type="domain" description="N-acetyltransferase" evidence="1">
    <location>
        <begin position="7"/>
        <end position="173"/>
    </location>
</feature>
<dbReference type="Proteomes" id="UP000184432">
    <property type="component" value="Unassembled WGS sequence"/>
</dbReference>
<evidence type="ECO:0000259" key="1">
    <source>
        <dbReference type="PROSITE" id="PS51186"/>
    </source>
</evidence>
<sequence>MAFSFKNMIRKAALSDLDIIYKLTQSCARAMIAKGIYQWNEHYPKRERFEKDIQLQELYVFEKDAVIIGIIVLTEIMDDEYIRIEWLTKNDNNLYIHRLAVDPEYWGKGYAQQLMDFAESYARKNNYESVRLDTFSQNTRNQKFYETRGYQRLGNIYFPKQSEFPFYCYELIL</sequence>
<evidence type="ECO:0000313" key="3">
    <source>
        <dbReference type="Proteomes" id="UP000184432"/>
    </source>
</evidence>
<dbReference type="InterPro" id="IPR000182">
    <property type="entry name" value="GNAT_dom"/>
</dbReference>
<dbReference type="Pfam" id="PF00583">
    <property type="entry name" value="Acetyltransf_1"/>
    <property type="match status" value="1"/>
</dbReference>
<protein>
    <submittedName>
        <fullName evidence="2">Ribosomal protein S18 acetylase RimI</fullName>
    </submittedName>
</protein>
<dbReference type="EMBL" id="FQYP01000004">
    <property type="protein sequence ID" value="SHI97659.1"/>
    <property type="molecule type" value="Genomic_DNA"/>
</dbReference>
<dbReference type="Gene3D" id="3.40.630.30">
    <property type="match status" value="1"/>
</dbReference>
<dbReference type="PANTHER" id="PTHR43617:SF22">
    <property type="entry name" value="L-AMINO ACID N-ACETYLTRANSFERASE AAAT"/>
    <property type="match status" value="1"/>
</dbReference>
<dbReference type="GO" id="GO:0005840">
    <property type="term" value="C:ribosome"/>
    <property type="evidence" value="ECO:0007669"/>
    <property type="project" value="UniProtKB-KW"/>
</dbReference>